<comment type="caution">
    <text evidence="1">The sequence shown here is derived from an EMBL/GenBank/DDBJ whole genome shotgun (WGS) entry which is preliminary data.</text>
</comment>
<evidence type="ECO:0000313" key="1">
    <source>
        <dbReference type="EMBL" id="KZL91779.1"/>
    </source>
</evidence>
<gene>
    <name evidence="1" type="ORF">CLMAG_15770</name>
</gene>
<keyword evidence="2" id="KW-1185">Reference proteome</keyword>
<sequence>MLLIDGITGFSNDKVISTAVNKYEFKKICFQISNISKV</sequence>
<reference evidence="1 2" key="1">
    <citation type="submission" date="2016-04" db="EMBL/GenBank/DDBJ databases">
        <title>Genome sequence of Clostridium magnum DSM 2767.</title>
        <authorList>
            <person name="Poehlein A."/>
            <person name="Uhlig R."/>
            <person name="Fischer R."/>
            <person name="Bahl H."/>
            <person name="Daniel R."/>
        </authorList>
    </citation>
    <scope>NUCLEOTIDE SEQUENCE [LARGE SCALE GENOMIC DNA]</scope>
    <source>
        <strain evidence="1 2">DSM 2767</strain>
    </source>
</reference>
<dbReference type="Proteomes" id="UP000076603">
    <property type="component" value="Unassembled WGS sequence"/>
</dbReference>
<organism evidence="1 2">
    <name type="scientific">Clostridium magnum DSM 2767</name>
    <dbReference type="NCBI Taxonomy" id="1121326"/>
    <lineage>
        <taxon>Bacteria</taxon>
        <taxon>Bacillati</taxon>
        <taxon>Bacillota</taxon>
        <taxon>Clostridia</taxon>
        <taxon>Eubacteriales</taxon>
        <taxon>Clostridiaceae</taxon>
        <taxon>Clostridium</taxon>
    </lineage>
</organism>
<dbReference type="EMBL" id="LWAE01000002">
    <property type="protein sequence ID" value="KZL91779.1"/>
    <property type="molecule type" value="Genomic_DNA"/>
</dbReference>
<dbReference type="PATRIC" id="fig|1121326.3.peg.1550"/>
<proteinExistence type="predicted"/>
<protein>
    <submittedName>
        <fullName evidence="1">Uncharacterized protein</fullName>
    </submittedName>
</protein>
<accession>A0A162SRN1</accession>
<dbReference type="AlphaFoldDB" id="A0A162SRN1"/>
<evidence type="ECO:0000313" key="2">
    <source>
        <dbReference type="Proteomes" id="UP000076603"/>
    </source>
</evidence>
<name>A0A162SRN1_9CLOT</name>